<feature type="domain" description="Endonuclease/exonuclease/phosphatase" evidence="1">
    <location>
        <begin position="26"/>
        <end position="339"/>
    </location>
</feature>
<reference evidence="2" key="1">
    <citation type="journal article" date="2021" name="PeerJ">
        <title>Extensive microbial diversity within the chicken gut microbiome revealed by metagenomics and culture.</title>
        <authorList>
            <person name="Gilroy R."/>
            <person name="Ravi A."/>
            <person name="Getino M."/>
            <person name="Pursley I."/>
            <person name="Horton D.L."/>
            <person name="Alikhan N.F."/>
            <person name="Baker D."/>
            <person name="Gharbi K."/>
            <person name="Hall N."/>
            <person name="Watson M."/>
            <person name="Adriaenssens E.M."/>
            <person name="Foster-Nyarko E."/>
            <person name="Jarju S."/>
            <person name="Secka A."/>
            <person name="Antonio M."/>
            <person name="Oren A."/>
            <person name="Chaudhuri R.R."/>
            <person name="La Ragione R."/>
            <person name="Hildebrand F."/>
            <person name="Pallen M.J."/>
        </authorList>
    </citation>
    <scope>NUCLEOTIDE SEQUENCE</scope>
    <source>
        <strain evidence="2">ChiHjej12B11-24981</strain>
    </source>
</reference>
<dbReference type="Gene3D" id="3.60.10.10">
    <property type="entry name" value="Endonuclease/exonuclease/phosphatase"/>
    <property type="match status" value="1"/>
</dbReference>
<name>A0A9D2A3Y3_9BACE</name>
<sequence>MFVLLLTTCFLTGRAQAVRDTAVFYVMSYNVENLFNCRHDSLKDDYEFLPDATRHWTPYRYWRKLNNIARVIRAVGGWELPALVALCEVENDSVLFDLTCRSILRESTYRYLITNSEDERGIDVALLYQRGLFKPLQTRHIRIKKPHKDSRPTRDILHVTGKILSMDTLDVLVAHLPSRAGGAKQSDAYRQMAAKQIRAITDSLTHVRERAQIIVMGDFNDYPNSRLVQKTLGAEKPPMAPAQADSRKLYHLLAEQAETQRHKGSYKYKGVWQWLDHILVNGNLLMEDTPFHLSESQAGVFAPPFLLTEDLPFGGVKPLRTYDGMKYQDGYSDHLPVYARFIVIY</sequence>
<evidence type="ECO:0000259" key="1">
    <source>
        <dbReference type="Pfam" id="PF19580"/>
    </source>
</evidence>
<dbReference type="SUPFAM" id="SSF56219">
    <property type="entry name" value="DNase I-like"/>
    <property type="match status" value="1"/>
</dbReference>
<keyword evidence="2" id="KW-0540">Nuclease</keyword>
<keyword evidence="2" id="KW-0378">Hydrolase</keyword>
<evidence type="ECO:0000313" key="3">
    <source>
        <dbReference type="Proteomes" id="UP000824023"/>
    </source>
</evidence>
<dbReference type="Pfam" id="PF19580">
    <property type="entry name" value="Exo_endo_phos_3"/>
    <property type="match status" value="1"/>
</dbReference>
<keyword evidence="2" id="KW-0255">Endonuclease</keyword>
<comment type="caution">
    <text evidence="2">The sequence shown here is derived from an EMBL/GenBank/DDBJ whole genome shotgun (WGS) entry which is preliminary data.</text>
</comment>
<dbReference type="EMBL" id="DXCK01000035">
    <property type="protein sequence ID" value="HIZ01006.1"/>
    <property type="molecule type" value="Genomic_DNA"/>
</dbReference>
<dbReference type="InterPro" id="IPR036691">
    <property type="entry name" value="Endo/exonu/phosph_ase_sf"/>
</dbReference>
<dbReference type="PANTHER" id="PTHR42834">
    <property type="entry name" value="ENDONUCLEASE/EXONUCLEASE/PHOSPHATASE FAMILY PROTEIN (AFU_ORTHOLOGUE AFUA_3G09210)"/>
    <property type="match status" value="1"/>
</dbReference>
<proteinExistence type="predicted"/>
<protein>
    <submittedName>
        <fullName evidence="2">Endonuclease</fullName>
    </submittedName>
</protein>
<dbReference type="AlphaFoldDB" id="A0A9D2A3Y3"/>
<dbReference type="InterPro" id="IPR005135">
    <property type="entry name" value="Endo/exonuclease/phosphatase"/>
</dbReference>
<reference evidence="2" key="2">
    <citation type="submission" date="2021-04" db="EMBL/GenBank/DDBJ databases">
        <authorList>
            <person name="Gilroy R."/>
        </authorList>
    </citation>
    <scope>NUCLEOTIDE SEQUENCE</scope>
    <source>
        <strain evidence="2">ChiHjej12B11-24981</strain>
    </source>
</reference>
<organism evidence="2 3">
    <name type="scientific">Candidatus Bacteroides merdipullorum</name>
    <dbReference type="NCBI Taxonomy" id="2838474"/>
    <lineage>
        <taxon>Bacteria</taxon>
        <taxon>Pseudomonadati</taxon>
        <taxon>Bacteroidota</taxon>
        <taxon>Bacteroidia</taxon>
        <taxon>Bacteroidales</taxon>
        <taxon>Bacteroidaceae</taxon>
        <taxon>Bacteroides</taxon>
    </lineage>
</organism>
<evidence type="ECO:0000313" key="2">
    <source>
        <dbReference type="EMBL" id="HIZ01006.1"/>
    </source>
</evidence>
<dbReference type="GO" id="GO:0004519">
    <property type="term" value="F:endonuclease activity"/>
    <property type="evidence" value="ECO:0007669"/>
    <property type="project" value="UniProtKB-KW"/>
</dbReference>
<accession>A0A9D2A3Y3</accession>
<gene>
    <name evidence="2" type="ORF">H9819_01965</name>
</gene>
<dbReference type="Proteomes" id="UP000824023">
    <property type="component" value="Unassembled WGS sequence"/>
</dbReference>
<dbReference type="PANTHER" id="PTHR42834:SF1">
    <property type="entry name" value="ENDONUCLEASE_EXONUCLEASE_PHOSPHATASE FAMILY PROTEIN (AFU_ORTHOLOGUE AFUA_3G09210)"/>
    <property type="match status" value="1"/>
</dbReference>